<sequence>MQFSILYVFTLAAAAMAATGDMTDFQKRQIRNDVDKPVMTDAQGNVKAFDAADVYLPSKGQRKNKRFYKA</sequence>
<feature type="signal peptide" evidence="1">
    <location>
        <begin position="1"/>
        <end position="17"/>
    </location>
</feature>
<feature type="chain" id="PRO_5041435029" evidence="1">
    <location>
        <begin position="18"/>
        <end position="70"/>
    </location>
</feature>
<accession>A0AA39GD30</accession>
<evidence type="ECO:0000313" key="2">
    <source>
        <dbReference type="EMBL" id="KAK0384448.1"/>
    </source>
</evidence>
<keyword evidence="1" id="KW-0732">Signal</keyword>
<gene>
    <name evidence="2" type="ORF">NLU13_8534</name>
</gene>
<reference evidence="2" key="1">
    <citation type="submission" date="2022-10" db="EMBL/GenBank/DDBJ databases">
        <title>Determination and structural analysis of whole genome sequence of Sarocladium strictum F4-1.</title>
        <authorList>
            <person name="Hu L."/>
            <person name="Jiang Y."/>
        </authorList>
    </citation>
    <scope>NUCLEOTIDE SEQUENCE</scope>
    <source>
        <strain evidence="2">F4-1</strain>
    </source>
</reference>
<evidence type="ECO:0000313" key="3">
    <source>
        <dbReference type="Proteomes" id="UP001175261"/>
    </source>
</evidence>
<protein>
    <submittedName>
        <fullName evidence="2">Uncharacterized protein</fullName>
    </submittedName>
</protein>
<comment type="caution">
    <text evidence="2">The sequence shown here is derived from an EMBL/GenBank/DDBJ whole genome shotgun (WGS) entry which is preliminary data.</text>
</comment>
<name>A0AA39GD30_SARSR</name>
<proteinExistence type="predicted"/>
<organism evidence="2 3">
    <name type="scientific">Sarocladium strictum</name>
    <name type="common">Black bundle disease fungus</name>
    <name type="synonym">Acremonium strictum</name>
    <dbReference type="NCBI Taxonomy" id="5046"/>
    <lineage>
        <taxon>Eukaryota</taxon>
        <taxon>Fungi</taxon>
        <taxon>Dikarya</taxon>
        <taxon>Ascomycota</taxon>
        <taxon>Pezizomycotina</taxon>
        <taxon>Sordariomycetes</taxon>
        <taxon>Hypocreomycetidae</taxon>
        <taxon>Hypocreales</taxon>
        <taxon>Sarocladiaceae</taxon>
        <taxon>Sarocladium</taxon>
    </lineage>
</organism>
<dbReference type="Proteomes" id="UP001175261">
    <property type="component" value="Unassembled WGS sequence"/>
</dbReference>
<evidence type="ECO:0000256" key="1">
    <source>
        <dbReference type="SAM" id="SignalP"/>
    </source>
</evidence>
<dbReference type="AlphaFoldDB" id="A0AA39GD30"/>
<dbReference type="EMBL" id="JAPDFR010000008">
    <property type="protein sequence ID" value="KAK0384448.1"/>
    <property type="molecule type" value="Genomic_DNA"/>
</dbReference>
<keyword evidence="3" id="KW-1185">Reference proteome</keyword>